<dbReference type="InterPro" id="IPR054363">
    <property type="entry name" value="GH95_cat"/>
</dbReference>
<dbReference type="Gene3D" id="2.70.98.50">
    <property type="entry name" value="putative glycoside hydrolase family protein from bacillus halodurans"/>
    <property type="match status" value="1"/>
</dbReference>
<dbReference type="SUPFAM" id="SSF48208">
    <property type="entry name" value="Six-hairpin glycosidases"/>
    <property type="match status" value="1"/>
</dbReference>
<dbReference type="InterPro" id="IPR013780">
    <property type="entry name" value="Glyco_hydro_b"/>
</dbReference>
<gene>
    <name evidence="4" type="ORF">SAMN04488122_4610</name>
</gene>
<dbReference type="PANTHER" id="PTHR31084">
    <property type="entry name" value="ALPHA-L-FUCOSIDASE 2"/>
    <property type="match status" value="1"/>
</dbReference>
<feature type="chain" id="PRO_5011646509" evidence="1">
    <location>
        <begin position="22"/>
        <end position="819"/>
    </location>
</feature>
<accession>A0A1I0S7X8</accession>
<name>A0A1I0S7X8_9BACT</name>
<dbReference type="OrthoDB" id="9768507at2"/>
<dbReference type="PANTHER" id="PTHR31084:SF0">
    <property type="entry name" value="ALPHA-L-FUCOSIDASE 2"/>
    <property type="match status" value="1"/>
</dbReference>
<dbReference type="Gene3D" id="1.50.10.10">
    <property type="match status" value="1"/>
</dbReference>
<dbReference type="Pfam" id="PF14498">
    <property type="entry name" value="Glyco_hyd_65N_2"/>
    <property type="match status" value="1"/>
</dbReference>
<feature type="domain" description="Glycosyl hydrolase family 95 catalytic" evidence="3">
    <location>
        <begin position="341"/>
        <end position="584"/>
    </location>
</feature>
<evidence type="ECO:0000313" key="5">
    <source>
        <dbReference type="Proteomes" id="UP000199310"/>
    </source>
</evidence>
<keyword evidence="4" id="KW-0378">Hydrolase</keyword>
<feature type="signal peptide" evidence="1">
    <location>
        <begin position="1"/>
        <end position="21"/>
    </location>
</feature>
<dbReference type="Proteomes" id="UP000199310">
    <property type="component" value="Unassembled WGS sequence"/>
</dbReference>
<dbReference type="EMBL" id="FOJG01000002">
    <property type="protein sequence ID" value="SEW51955.1"/>
    <property type="molecule type" value="Genomic_DNA"/>
</dbReference>
<evidence type="ECO:0000313" key="4">
    <source>
        <dbReference type="EMBL" id="SEW51955.1"/>
    </source>
</evidence>
<reference evidence="5" key="1">
    <citation type="submission" date="2016-10" db="EMBL/GenBank/DDBJ databases">
        <authorList>
            <person name="Varghese N."/>
            <person name="Submissions S."/>
        </authorList>
    </citation>
    <scope>NUCLEOTIDE SEQUENCE [LARGE SCALE GENOMIC DNA]</scope>
    <source>
        <strain evidence="5">DSM 3695</strain>
    </source>
</reference>
<keyword evidence="1" id="KW-0732">Signal</keyword>
<protein>
    <submittedName>
        <fullName evidence="4">Glycosyl hydrolase family 65, N-terminal domain</fullName>
    </submittedName>
</protein>
<dbReference type="Gene3D" id="2.60.40.1180">
    <property type="entry name" value="Golgi alpha-mannosidase II"/>
    <property type="match status" value="1"/>
</dbReference>
<sequence length="819" mass="92156">MKKLYGIVLAALCSQVLDAQAPLSAEQLAAKHALVYNKPAPDFFEGALLGNGGMGVVVTTRPDAVVLYFGHNNVWDIRIAENHRDSLRDFNYVFNRVKDIPDLAGDTWYQQYNAMAADNYHQPYPRPFPCGSLVLGFDRRTAELIGHTLDISRGVCTVKFLMEDKRTVLLELFTDMQHDQLYMQLTDAAGKPAANIFNRVKVMTDPSTPAEFPRHTTAEELAAGSLSFRQILPSEEPRKYNPVTGAPKDKAFRLTVQVNTSLKKTSRINWSGDREEMGALEAALAPQNNFNAVVTLEEGLNSKVSKALATAAAPTASAYQQAAAESRRVWSAYWRKSAVQLGDAFLEELWYRNLYFLNCAAREGVTCPGLFANWSYNKIGTAWHGDYHMNYNTQQPFWVTFSSNHTEKNLPYVQLIEDLMPVSRKWAQEYYHLPGAYFPHSAYPVEMTMNPYPVPDWGWEVSETPWAVQGLWWHYLYSGDTSFLRSRAYEPIRAAVQFLVAYMKRPDAHGGSRWKDDRYHIFPTVPPELYALRTGFKYNYDCTVDLTLTKFIFHAFEQATTIMGTTANEQTLLTDIRDILAHYPDYPTAMSHKYGKVLVSVPEEHDQVVYNLPNPLVTVFPGEEHGLHTTGETAVLLNNTFLHQQNEGGNDLVMQHLQAARIGQLDLDRFSRQVRYSLLPNGTATDMVMQTGGRYNDQTPFNYMAPMGIWFENFALPAVVNECLMQGYNGTIRLFPNWSKTKDAAFDNLRAAGAFLVSARQAKGQVTAVNILSEKGHPLKVMVPWGAKGSYTNASGKHAITKGVLELNTAPGERISLRP</sequence>
<dbReference type="InterPro" id="IPR008928">
    <property type="entry name" value="6-hairpin_glycosidase_sf"/>
</dbReference>
<dbReference type="InterPro" id="IPR012341">
    <property type="entry name" value="6hp_glycosidase-like_sf"/>
</dbReference>
<dbReference type="GO" id="GO:0005975">
    <property type="term" value="P:carbohydrate metabolic process"/>
    <property type="evidence" value="ECO:0007669"/>
    <property type="project" value="InterPro"/>
</dbReference>
<dbReference type="STRING" id="29529.SAMN04488122_4610"/>
<dbReference type="GO" id="GO:0004560">
    <property type="term" value="F:alpha-L-fucosidase activity"/>
    <property type="evidence" value="ECO:0007669"/>
    <property type="project" value="TreeGrafter"/>
</dbReference>
<evidence type="ECO:0000259" key="3">
    <source>
        <dbReference type="Pfam" id="PF22124"/>
    </source>
</evidence>
<dbReference type="RefSeq" id="WP_089898416.1">
    <property type="nucleotide sequence ID" value="NZ_FOJG01000002.1"/>
</dbReference>
<organism evidence="4 5">
    <name type="scientific">Chitinophaga arvensicola</name>
    <dbReference type="NCBI Taxonomy" id="29529"/>
    <lineage>
        <taxon>Bacteria</taxon>
        <taxon>Pseudomonadati</taxon>
        <taxon>Bacteroidota</taxon>
        <taxon>Chitinophagia</taxon>
        <taxon>Chitinophagales</taxon>
        <taxon>Chitinophagaceae</taxon>
        <taxon>Chitinophaga</taxon>
    </lineage>
</organism>
<proteinExistence type="predicted"/>
<keyword evidence="5" id="KW-1185">Reference proteome</keyword>
<evidence type="ECO:0000256" key="1">
    <source>
        <dbReference type="SAM" id="SignalP"/>
    </source>
</evidence>
<feature type="domain" description="Glycosyl hydrolase family 95 N-terminal" evidence="2">
    <location>
        <begin position="34"/>
        <end position="189"/>
    </location>
</feature>
<dbReference type="AlphaFoldDB" id="A0A1I0S7X8"/>
<evidence type="ECO:0000259" key="2">
    <source>
        <dbReference type="Pfam" id="PF14498"/>
    </source>
</evidence>
<dbReference type="InterPro" id="IPR027414">
    <property type="entry name" value="GH95_N_dom"/>
</dbReference>
<dbReference type="Pfam" id="PF22124">
    <property type="entry name" value="Glyco_hydro_95_cat"/>
    <property type="match status" value="1"/>
</dbReference>